<sequence length="381" mass="40295">MTPPEPTTPPPAVPAFAPVLHHRTEHLTPGEPIAAPMVSASTFAVPGDPTTSGAAYQYARWDQPTWTVLEQSLAALEGAPTLAFPSGMGAIAAVLMPLLSAGDRVLLPSDGYGAVRQLADAFLTPRGVQVEYVPTSEVAFRDLAGVRLVHLETPSNPGLRVCDVAAVAERAHAAGALVVVDNTTLTALGQRPLELGADVVVSSDTKAVNGHSDALGGHVSTRDEAVLERVRQWRTLVGGIPGAHEAWLIHRGLETLEVRLSRMCTSAQALAELFASHPAVESVAYPGLPDHPDRDVVAHQMRLGGPLVAVTFADEATAERFIADMRWMVPATSFGGTHTSAERRARWGDDVTPGFVRVAVGCEPTEELLTEARRVLDALAA</sequence>
<reference evidence="8 9" key="1">
    <citation type="submission" date="2020-08" db="EMBL/GenBank/DDBJ databases">
        <title>Sequencing the genomes of 1000 actinobacteria strains.</title>
        <authorList>
            <person name="Klenk H.-P."/>
        </authorList>
    </citation>
    <scope>NUCLEOTIDE SEQUENCE [LARGE SCALE GENOMIC DNA]</scope>
    <source>
        <strain evidence="8 9">DSM 19079</strain>
    </source>
</reference>
<accession>A0A4Y8WXP1</accession>
<dbReference type="Gene3D" id="3.90.1150.10">
    <property type="entry name" value="Aspartate Aminotransferase, domain 1"/>
    <property type="match status" value="1"/>
</dbReference>
<dbReference type="OrthoDB" id="4966611at2"/>
<dbReference type="AlphaFoldDB" id="A0A4Y8WXP1"/>
<dbReference type="GO" id="GO:0004123">
    <property type="term" value="F:cystathionine gamma-lyase activity"/>
    <property type="evidence" value="ECO:0007669"/>
    <property type="project" value="TreeGrafter"/>
</dbReference>
<evidence type="ECO:0000256" key="3">
    <source>
        <dbReference type="ARBA" id="ARBA00047175"/>
    </source>
</evidence>
<protein>
    <recommendedName>
        <fullName evidence="3">homocysteine desulfhydrase</fullName>
        <ecNumber evidence="3">4.4.1.2</ecNumber>
    </recommendedName>
    <alternativeName>
        <fullName evidence="4">Homocysteine desulfhydrase</fullName>
    </alternativeName>
</protein>
<dbReference type="SUPFAM" id="SSF53383">
    <property type="entry name" value="PLP-dependent transferases"/>
    <property type="match status" value="1"/>
</dbReference>
<dbReference type="GO" id="GO:0047982">
    <property type="term" value="F:homocysteine desulfhydrase activity"/>
    <property type="evidence" value="ECO:0007669"/>
    <property type="project" value="UniProtKB-EC"/>
</dbReference>
<dbReference type="GO" id="GO:0019346">
    <property type="term" value="P:transsulfuration"/>
    <property type="evidence" value="ECO:0007669"/>
    <property type="project" value="InterPro"/>
</dbReference>
<keyword evidence="2 7" id="KW-0663">Pyridoxal phosphate</keyword>
<organism evidence="8 9">
    <name type="scientific">Micrococcus flavus</name>
    <dbReference type="NCBI Taxonomy" id="384602"/>
    <lineage>
        <taxon>Bacteria</taxon>
        <taxon>Bacillati</taxon>
        <taxon>Actinomycetota</taxon>
        <taxon>Actinomycetes</taxon>
        <taxon>Micrococcales</taxon>
        <taxon>Micrococcaceae</taxon>
        <taxon>Micrococcus</taxon>
    </lineage>
</organism>
<comment type="caution">
    <text evidence="8">The sequence shown here is derived from an EMBL/GenBank/DDBJ whole genome shotgun (WGS) entry which is preliminary data.</text>
</comment>
<dbReference type="RefSeq" id="WP_135030599.1">
    <property type="nucleotide sequence ID" value="NZ_BMLA01000007.1"/>
</dbReference>
<name>A0A4Y8WXP1_9MICC</name>
<evidence type="ECO:0000256" key="7">
    <source>
        <dbReference type="RuleBase" id="RU362118"/>
    </source>
</evidence>
<evidence type="ECO:0000256" key="4">
    <source>
        <dbReference type="ARBA" id="ARBA00047199"/>
    </source>
</evidence>
<dbReference type="InterPro" id="IPR015421">
    <property type="entry name" value="PyrdxlP-dep_Trfase_major"/>
</dbReference>
<dbReference type="GO" id="GO:0030170">
    <property type="term" value="F:pyridoxal phosphate binding"/>
    <property type="evidence" value="ECO:0007669"/>
    <property type="project" value="InterPro"/>
</dbReference>
<dbReference type="NCBIfam" id="NF005758">
    <property type="entry name" value="PRK07582.1"/>
    <property type="match status" value="1"/>
</dbReference>
<dbReference type="InterPro" id="IPR015422">
    <property type="entry name" value="PyrdxlP-dep_Trfase_small"/>
</dbReference>
<proteinExistence type="inferred from homology"/>
<evidence type="ECO:0000256" key="6">
    <source>
        <dbReference type="ARBA" id="ARBA00052699"/>
    </source>
</evidence>
<comment type="similarity">
    <text evidence="7">Belongs to the trans-sulfuration enzymes family.</text>
</comment>
<gene>
    <name evidence="8" type="ORF">BJ976_002228</name>
</gene>
<dbReference type="InterPro" id="IPR000277">
    <property type="entry name" value="Cys/Met-Metab_PyrdxlP-dep_enz"/>
</dbReference>
<comment type="catalytic activity">
    <reaction evidence="6">
        <text>L-methionine + H2O = methanethiol + 2-oxobutanoate + NH4(+)</text>
        <dbReference type="Rhea" id="RHEA:23800"/>
        <dbReference type="ChEBI" id="CHEBI:15377"/>
        <dbReference type="ChEBI" id="CHEBI:16007"/>
        <dbReference type="ChEBI" id="CHEBI:16763"/>
        <dbReference type="ChEBI" id="CHEBI:28938"/>
        <dbReference type="ChEBI" id="CHEBI:57844"/>
        <dbReference type="EC" id="4.4.1.11"/>
    </reaction>
    <physiologicalReaction direction="left-to-right" evidence="6">
        <dbReference type="Rhea" id="RHEA:23801"/>
    </physiologicalReaction>
</comment>
<evidence type="ECO:0000313" key="8">
    <source>
        <dbReference type="EMBL" id="MBB4883877.1"/>
    </source>
</evidence>
<dbReference type="InterPro" id="IPR015424">
    <property type="entry name" value="PyrdxlP-dep_Trfase"/>
</dbReference>
<dbReference type="PANTHER" id="PTHR11808:SF85">
    <property type="entry name" value="CYSTATHIONINE GAMMA-LYASE-RELATED"/>
    <property type="match status" value="1"/>
</dbReference>
<dbReference type="Pfam" id="PF01053">
    <property type="entry name" value="Cys_Met_Meta_PP"/>
    <property type="match status" value="1"/>
</dbReference>
<comment type="cofactor">
    <cofactor evidence="1 7">
        <name>pyridoxal 5'-phosphate</name>
        <dbReference type="ChEBI" id="CHEBI:597326"/>
    </cofactor>
</comment>
<dbReference type="FunFam" id="3.40.640.10:FF:000046">
    <property type="entry name" value="Cystathionine gamma-lyase"/>
    <property type="match status" value="1"/>
</dbReference>
<dbReference type="PIRSF" id="PIRSF001434">
    <property type="entry name" value="CGS"/>
    <property type="match status" value="1"/>
</dbReference>
<evidence type="ECO:0000256" key="2">
    <source>
        <dbReference type="ARBA" id="ARBA00022898"/>
    </source>
</evidence>
<dbReference type="Proteomes" id="UP000560081">
    <property type="component" value="Unassembled WGS sequence"/>
</dbReference>
<evidence type="ECO:0000256" key="1">
    <source>
        <dbReference type="ARBA" id="ARBA00001933"/>
    </source>
</evidence>
<keyword evidence="9" id="KW-1185">Reference proteome</keyword>
<dbReference type="GO" id="GO:0005737">
    <property type="term" value="C:cytoplasm"/>
    <property type="evidence" value="ECO:0007669"/>
    <property type="project" value="TreeGrafter"/>
</dbReference>
<dbReference type="GO" id="GO:0019343">
    <property type="term" value="P:cysteine biosynthetic process via cystathionine"/>
    <property type="evidence" value="ECO:0007669"/>
    <property type="project" value="TreeGrafter"/>
</dbReference>
<keyword evidence="8" id="KW-0456">Lyase</keyword>
<evidence type="ECO:0000313" key="9">
    <source>
        <dbReference type="Proteomes" id="UP000560081"/>
    </source>
</evidence>
<comment type="catalytic activity">
    <reaction evidence="5">
        <text>L-homocysteine + H2O = 2-oxobutanoate + hydrogen sulfide + NH4(+) + H(+)</text>
        <dbReference type="Rhea" id="RHEA:14501"/>
        <dbReference type="ChEBI" id="CHEBI:15377"/>
        <dbReference type="ChEBI" id="CHEBI:15378"/>
        <dbReference type="ChEBI" id="CHEBI:16763"/>
        <dbReference type="ChEBI" id="CHEBI:28938"/>
        <dbReference type="ChEBI" id="CHEBI:29919"/>
        <dbReference type="ChEBI" id="CHEBI:58199"/>
        <dbReference type="EC" id="4.4.1.2"/>
    </reaction>
    <physiologicalReaction direction="left-to-right" evidence="5">
        <dbReference type="Rhea" id="RHEA:14502"/>
    </physiologicalReaction>
</comment>
<dbReference type="GO" id="GO:0018826">
    <property type="term" value="F:methionine gamma-lyase activity"/>
    <property type="evidence" value="ECO:0007669"/>
    <property type="project" value="UniProtKB-EC"/>
</dbReference>
<dbReference type="Gene3D" id="3.40.640.10">
    <property type="entry name" value="Type I PLP-dependent aspartate aminotransferase-like (Major domain)"/>
    <property type="match status" value="1"/>
</dbReference>
<evidence type="ECO:0000256" key="5">
    <source>
        <dbReference type="ARBA" id="ARBA00048780"/>
    </source>
</evidence>
<dbReference type="EMBL" id="JACHMC010000001">
    <property type="protein sequence ID" value="MBB4883877.1"/>
    <property type="molecule type" value="Genomic_DNA"/>
</dbReference>
<dbReference type="PANTHER" id="PTHR11808">
    <property type="entry name" value="TRANS-SULFURATION ENZYME FAMILY MEMBER"/>
    <property type="match status" value="1"/>
</dbReference>
<dbReference type="EC" id="4.4.1.2" evidence="3"/>